<evidence type="ECO:0000313" key="4">
    <source>
        <dbReference type="EMBL" id="POR38499.1"/>
    </source>
</evidence>
<keyword evidence="5" id="KW-1185">Reference proteome</keyword>
<evidence type="ECO:0000313" key="5">
    <source>
        <dbReference type="Proteomes" id="UP000237481"/>
    </source>
</evidence>
<keyword evidence="2" id="KW-0732">Signal</keyword>
<comment type="caution">
    <text evidence="4">The sequence shown here is derived from an EMBL/GenBank/DDBJ whole genome shotgun (WGS) entry which is preliminary data.</text>
</comment>
<feature type="region of interest" description="Disordered" evidence="1">
    <location>
        <begin position="198"/>
        <end position="237"/>
    </location>
</feature>
<dbReference type="PROSITE" id="PS51212">
    <property type="entry name" value="WSC"/>
    <property type="match status" value="1"/>
</dbReference>
<feature type="chain" id="PRO_5015529937" evidence="2">
    <location>
        <begin position="16"/>
        <end position="237"/>
    </location>
</feature>
<feature type="region of interest" description="Disordered" evidence="1">
    <location>
        <begin position="76"/>
        <end position="99"/>
    </location>
</feature>
<sequence>MKAALFLSLSIAVAGSRLPQYEWDPDSAKDCVDGLTMVKEIQQFTAWNPSLGLDCTPWRLYQSYCIVTQQRLDDSAKTRTTTTPTSTSTSTSTSSTLGPSPTAWEALGCYQAILETLMSSEAGDPALTIPKCQDTCYRTGLPFAGVENGNQCWCSSFIAGERTKNFTDCNLPCSGEDKSICGGVKDYANMFRAAEKPEEQETSCTTSLSKSSSAQSQPTSPISSQSTSGATRNLMLF</sequence>
<dbReference type="STRING" id="94208.A0A2S4L7U2"/>
<dbReference type="OrthoDB" id="2019572at2759"/>
<dbReference type="EMBL" id="PKSG01000131">
    <property type="protein sequence ID" value="POR38499.1"/>
    <property type="molecule type" value="Genomic_DNA"/>
</dbReference>
<dbReference type="SMART" id="SM00321">
    <property type="entry name" value="WSC"/>
    <property type="match status" value="1"/>
</dbReference>
<dbReference type="Proteomes" id="UP000237481">
    <property type="component" value="Unassembled WGS sequence"/>
</dbReference>
<proteinExistence type="predicted"/>
<evidence type="ECO:0000256" key="1">
    <source>
        <dbReference type="SAM" id="MobiDB-lite"/>
    </source>
</evidence>
<feature type="compositionally biased region" description="Low complexity" evidence="1">
    <location>
        <begin position="78"/>
        <end position="99"/>
    </location>
</feature>
<gene>
    <name evidence="4" type="ORF">TPAR_01300</name>
</gene>
<feature type="compositionally biased region" description="Low complexity" evidence="1">
    <location>
        <begin position="202"/>
        <end position="228"/>
    </location>
</feature>
<protein>
    <submittedName>
        <fullName evidence="4">WSC domain protein</fullName>
    </submittedName>
</protein>
<feature type="domain" description="WSC" evidence="3">
    <location>
        <begin position="103"/>
        <end position="193"/>
    </location>
</feature>
<organism evidence="4 5">
    <name type="scientific">Tolypocladium paradoxum</name>
    <dbReference type="NCBI Taxonomy" id="94208"/>
    <lineage>
        <taxon>Eukaryota</taxon>
        <taxon>Fungi</taxon>
        <taxon>Dikarya</taxon>
        <taxon>Ascomycota</taxon>
        <taxon>Pezizomycotina</taxon>
        <taxon>Sordariomycetes</taxon>
        <taxon>Hypocreomycetidae</taxon>
        <taxon>Hypocreales</taxon>
        <taxon>Ophiocordycipitaceae</taxon>
        <taxon>Tolypocladium</taxon>
    </lineage>
</organism>
<reference evidence="4 5" key="1">
    <citation type="submission" date="2018-01" db="EMBL/GenBank/DDBJ databases">
        <title>Harnessing the power of phylogenomics to disentangle the directionality and signatures of interkingdom host jumping in the parasitic fungal genus Tolypocladium.</title>
        <authorList>
            <person name="Quandt C.A."/>
            <person name="Patterson W."/>
            <person name="Spatafora J.W."/>
        </authorList>
    </citation>
    <scope>NUCLEOTIDE SEQUENCE [LARGE SCALE GENOMIC DNA]</scope>
    <source>
        <strain evidence="4 5">NRBC 100945</strain>
    </source>
</reference>
<evidence type="ECO:0000259" key="3">
    <source>
        <dbReference type="PROSITE" id="PS51212"/>
    </source>
</evidence>
<dbReference type="Pfam" id="PF01822">
    <property type="entry name" value="WSC"/>
    <property type="match status" value="1"/>
</dbReference>
<accession>A0A2S4L7U2</accession>
<dbReference type="AlphaFoldDB" id="A0A2S4L7U2"/>
<feature type="signal peptide" evidence="2">
    <location>
        <begin position="1"/>
        <end position="15"/>
    </location>
</feature>
<dbReference type="InterPro" id="IPR002889">
    <property type="entry name" value="WSC_carb-bd"/>
</dbReference>
<evidence type="ECO:0000256" key="2">
    <source>
        <dbReference type="SAM" id="SignalP"/>
    </source>
</evidence>
<name>A0A2S4L7U2_9HYPO</name>